<dbReference type="InterPro" id="IPR002053">
    <property type="entry name" value="Glyco_hydro_25"/>
</dbReference>
<evidence type="ECO:0000256" key="3">
    <source>
        <dbReference type="ARBA" id="ARBA00023295"/>
    </source>
</evidence>
<dbReference type="Pfam" id="PF01183">
    <property type="entry name" value="Glyco_hydro_25"/>
    <property type="match status" value="1"/>
</dbReference>
<dbReference type="SMART" id="SM00641">
    <property type="entry name" value="Glyco_25"/>
    <property type="match status" value="1"/>
</dbReference>
<dbReference type="PANTHER" id="PTHR34135">
    <property type="entry name" value="LYSOZYME"/>
    <property type="match status" value="1"/>
</dbReference>
<protein>
    <submittedName>
        <fullName evidence="5">Lysozyme</fullName>
    </submittedName>
</protein>
<comment type="similarity">
    <text evidence="1">Belongs to the glycosyl hydrolase 25 family.</text>
</comment>
<dbReference type="GO" id="GO:0016052">
    <property type="term" value="P:carbohydrate catabolic process"/>
    <property type="evidence" value="ECO:0007669"/>
    <property type="project" value="TreeGrafter"/>
</dbReference>
<gene>
    <name evidence="5" type="ORF">LV83_02033</name>
</gene>
<evidence type="ECO:0000256" key="1">
    <source>
        <dbReference type="ARBA" id="ARBA00010646"/>
    </source>
</evidence>
<name>A0A327PCQ7_9BACT</name>
<dbReference type="CDD" id="cd06524">
    <property type="entry name" value="GH25_YegX-like"/>
    <property type="match status" value="1"/>
</dbReference>
<evidence type="ECO:0000256" key="4">
    <source>
        <dbReference type="SAM" id="Phobius"/>
    </source>
</evidence>
<reference evidence="5 6" key="1">
    <citation type="submission" date="2018-06" db="EMBL/GenBank/DDBJ databases">
        <title>Genomic Encyclopedia of Archaeal and Bacterial Type Strains, Phase II (KMG-II): from individual species to whole genera.</title>
        <authorList>
            <person name="Goeker M."/>
        </authorList>
    </citation>
    <scope>NUCLEOTIDE SEQUENCE [LARGE SCALE GENOMIC DNA]</scope>
    <source>
        <strain evidence="5 6">DSM 23446</strain>
    </source>
</reference>
<dbReference type="OrthoDB" id="9798192at2"/>
<dbReference type="Proteomes" id="UP000249610">
    <property type="component" value="Unassembled WGS sequence"/>
</dbReference>
<dbReference type="InterPro" id="IPR018077">
    <property type="entry name" value="Glyco_hydro_fam25_subgr"/>
</dbReference>
<accession>A0A327PCQ7</accession>
<evidence type="ECO:0000256" key="2">
    <source>
        <dbReference type="ARBA" id="ARBA00022801"/>
    </source>
</evidence>
<keyword evidence="3" id="KW-0326">Glycosidase</keyword>
<dbReference type="SUPFAM" id="SSF51445">
    <property type="entry name" value="(Trans)glycosidases"/>
    <property type="match status" value="1"/>
</dbReference>
<dbReference type="GO" id="GO:0016998">
    <property type="term" value="P:cell wall macromolecule catabolic process"/>
    <property type="evidence" value="ECO:0007669"/>
    <property type="project" value="InterPro"/>
</dbReference>
<dbReference type="RefSeq" id="WP_111611409.1">
    <property type="nucleotide sequence ID" value="NZ_QLLK01000005.1"/>
</dbReference>
<evidence type="ECO:0000313" key="5">
    <source>
        <dbReference type="EMBL" id="RAI90030.1"/>
    </source>
</evidence>
<proteinExistence type="inferred from homology"/>
<feature type="transmembrane region" description="Helical" evidence="4">
    <location>
        <begin position="12"/>
        <end position="32"/>
    </location>
</feature>
<dbReference type="InterPro" id="IPR017853">
    <property type="entry name" value="GH"/>
</dbReference>
<dbReference type="GO" id="GO:0003796">
    <property type="term" value="F:lysozyme activity"/>
    <property type="evidence" value="ECO:0007669"/>
    <property type="project" value="InterPro"/>
</dbReference>
<sequence>MPNKKSRSAPLGLVFLGVILTSAAVFFIYTTWIQLHGKPSYVNKPISEHEELKFDYVFKTQADGILGIDISHYQGKINWEEIELTIKDRPIEFFIFRATMGDDQDELFEEYWKALDTVNIRRGAYHYYRPNQNSSLQAENFIKNVSLKPGDFRPILDIERHSTIQSKDRLREGIQNWLNLVEAHFGVKPIIYTGDTYNLEVLSGHGFEDYPLWVANYNPIREPKSDLWIIWQFTEKGRVKGIKEPIDLNVLRGGPKTLESLLIY</sequence>
<organism evidence="5 6">
    <name type="scientific">Algoriphagus yeomjeoni</name>
    <dbReference type="NCBI Taxonomy" id="291403"/>
    <lineage>
        <taxon>Bacteria</taxon>
        <taxon>Pseudomonadati</taxon>
        <taxon>Bacteroidota</taxon>
        <taxon>Cytophagia</taxon>
        <taxon>Cytophagales</taxon>
        <taxon>Cyclobacteriaceae</taxon>
        <taxon>Algoriphagus</taxon>
    </lineage>
</organism>
<dbReference type="PANTHER" id="PTHR34135:SF2">
    <property type="entry name" value="LYSOZYME"/>
    <property type="match status" value="1"/>
</dbReference>
<keyword evidence="4" id="KW-0472">Membrane</keyword>
<keyword evidence="4" id="KW-1133">Transmembrane helix</keyword>
<dbReference type="Gene3D" id="3.20.20.80">
    <property type="entry name" value="Glycosidases"/>
    <property type="match status" value="1"/>
</dbReference>
<dbReference type="AlphaFoldDB" id="A0A327PCQ7"/>
<comment type="caution">
    <text evidence="5">The sequence shown here is derived from an EMBL/GenBank/DDBJ whole genome shotgun (WGS) entry which is preliminary data.</text>
</comment>
<keyword evidence="6" id="KW-1185">Reference proteome</keyword>
<evidence type="ECO:0000313" key="6">
    <source>
        <dbReference type="Proteomes" id="UP000249610"/>
    </source>
</evidence>
<dbReference type="EMBL" id="QLLK01000005">
    <property type="protein sequence ID" value="RAI90030.1"/>
    <property type="molecule type" value="Genomic_DNA"/>
</dbReference>
<keyword evidence="4" id="KW-0812">Transmembrane</keyword>
<dbReference type="PROSITE" id="PS51904">
    <property type="entry name" value="GLYCOSYL_HYDROL_F25_2"/>
    <property type="match status" value="1"/>
</dbReference>
<keyword evidence="2" id="KW-0378">Hydrolase</keyword>
<dbReference type="GO" id="GO:0009253">
    <property type="term" value="P:peptidoglycan catabolic process"/>
    <property type="evidence" value="ECO:0007669"/>
    <property type="project" value="InterPro"/>
</dbReference>